<dbReference type="Pfam" id="PF03779">
    <property type="entry name" value="SPW"/>
    <property type="match status" value="1"/>
</dbReference>
<name>A0A1X1RR87_MYCCE</name>
<feature type="domain" description="SPW repeat-containing integral membrane" evidence="2">
    <location>
        <begin position="35"/>
        <end position="130"/>
    </location>
</feature>
<evidence type="ECO:0000313" key="4">
    <source>
        <dbReference type="EMBL" id="PIB78110.1"/>
    </source>
</evidence>
<comment type="caution">
    <text evidence="3">The sequence shown here is derived from an EMBL/GenBank/DDBJ whole genome shotgun (WGS) entry which is preliminary data.</text>
</comment>
<proteinExistence type="predicted"/>
<dbReference type="InterPro" id="IPR005530">
    <property type="entry name" value="SPW"/>
</dbReference>
<dbReference type="RefSeq" id="WP_085168241.1">
    <property type="nucleotide sequence ID" value="NZ_LQOM01000027.1"/>
</dbReference>
<dbReference type="OrthoDB" id="3638638at2"/>
<evidence type="ECO:0000259" key="2">
    <source>
        <dbReference type="Pfam" id="PF03779"/>
    </source>
</evidence>
<dbReference type="Proteomes" id="UP000193907">
    <property type="component" value="Unassembled WGS sequence"/>
</dbReference>
<keyword evidence="5" id="KW-1185">Reference proteome</keyword>
<feature type="transmembrane region" description="Helical" evidence="1">
    <location>
        <begin position="88"/>
        <end position="109"/>
    </location>
</feature>
<dbReference type="STRING" id="28045.AWB95_11550"/>
<feature type="transmembrane region" description="Helical" evidence="1">
    <location>
        <begin position="115"/>
        <end position="135"/>
    </location>
</feature>
<dbReference type="EMBL" id="LQOM01000027">
    <property type="protein sequence ID" value="ORV13463.1"/>
    <property type="molecule type" value="Genomic_DNA"/>
</dbReference>
<reference evidence="3 5" key="1">
    <citation type="submission" date="2016-01" db="EMBL/GenBank/DDBJ databases">
        <title>The new phylogeny of the genus Mycobacterium.</title>
        <authorList>
            <person name="Tarcisio F."/>
            <person name="Conor M."/>
            <person name="Antonella G."/>
            <person name="Elisabetta G."/>
            <person name="Giulia F.S."/>
            <person name="Sara T."/>
            <person name="Anna F."/>
            <person name="Clotilde B."/>
            <person name="Roberto B."/>
            <person name="Veronica D.S."/>
            <person name="Fabio R."/>
            <person name="Monica P."/>
            <person name="Olivier J."/>
            <person name="Enrico T."/>
            <person name="Nicola S."/>
        </authorList>
    </citation>
    <scope>NUCLEOTIDE SEQUENCE [LARGE SCALE GENOMIC DNA]</scope>
    <source>
        <strain evidence="3 5">DSM 44243</strain>
    </source>
</reference>
<dbReference type="Proteomes" id="UP000230971">
    <property type="component" value="Unassembled WGS sequence"/>
</dbReference>
<accession>A0A1X1RR87</accession>
<dbReference type="AlphaFoldDB" id="A0A1X1RR87"/>
<evidence type="ECO:0000256" key="1">
    <source>
        <dbReference type="SAM" id="Phobius"/>
    </source>
</evidence>
<evidence type="ECO:0000313" key="3">
    <source>
        <dbReference type="EMBL" id="ORV13463.1"/>
    </source>
</evidence>
<gene>
    <name evidence="3" type="ORF">AWB95_11550</name>
    <name evidence="4" type="ORF">CQY23_15330</name>
</gene>
<sequence>MSTVHSSIDHHPDLLALRARYERAAESMSAQGTFGLALLTAVYAAASPWIVGFHMTRPLAVNDLIVGVMCAALAYGFACALDRTHGMTWTLPVLGVWFIVSPWVINHVSPHGGMIWSNVIAGAVLTVLGLNAMYFGMRARSDEAKHA</sequence>
<evidence type="ECO:0000313" key="6">
    <source>
        <dbReference type="Proteomes" id="UP000230971"/>
    </source>
</evidence>
<feature type="transmembrane region" description="Helical" evidence="1">
    <location>
        <begin position="64"/>
        <end position="81"/>
    </location>
</feature>
<reference evidence="4 6" key="2">
    <citation type="journal article" date="2017" name="Infect. Genet. Evol.">
        <title>The new phylogeny of the genus Mycobacterium: The old and the news.</title>
        <authorList>
            <person name="Tortoli E."/>
            <person name="Fedrizzi T."/>
            <person name="Meehan C.J."/>
            <person name="Trovato A."/>
            <person name="Grottola A."/>
            <person name="Giacobazzi E."/>
            <person name="Serpini G.F."/>
            <person name="Tagliazucchi S."/>
            <person name="Fabio A."/>
            <person name="Bettua C."/>
            <person name="Bertorelli R."/>
            <person name="Frascaro F."/>
            <person name="De Sanctis V."/>
            <person name="Pecorari M."/>
            <person name="Jousson O."/>
            <person name="Segata N."/>
            <person name="Cirillo D.M."/>
        </authorList>
    </citation>
    <scope>NUCLEOTIDE SEQUENCE [LARGE SCALE GENOMIC DNA]</scope>
    <source>
        <strain evidence="4 6">NCTC 12882</strain>
    </source>
</reference>
<keyword evidence="1" id="KW-1133">Transmembrane helix</keyword>
<keyword evidence="1" id="KW-0812">Transmembrane</keyword>
<feature type="transmembrane region" description="Helical" evidence="1">
    <location>
        <begin position="33"/>
        <end position="52"/>
    </location>
</feature>
<dbReference type="EMBL" id="PDKV01000019">
    <property type="protein sequence ID" value="PIB78110.1"/>
    <property type="molecule type" value="Genomic_DNA"/>
</dbReference>
<protein>
    <recommendedName>
        <fullName evidence="2">SPW repeat-containing integral membrane domain-containing protein</fullName>
    </recommendedName>
</protein>
<keyword evidence="1" id="KW-0472">Membrane</keyword>
<evidence type="ECO:0000313" key="5">
    <source>
        <dbReference type="Proteomes" id="UP000193907"/>
    </source>
</evidence>
<organism evidence="3 5">
    <name type="scientific">Mycobacterium celatum</name>
    <dbReference type="NCBI Taxonomy" id="28045"/>
    <lineage>
        <taxon>Bacteria</taxon>
        <taxon>Bacillati</taxon>
        <taxon>Actinomycetota</taxon>
        <taxon>Actinomycetes</taxon>
        <taxon>Mycobacteriales</taxon>
        <taxon>Mycobacteriaceae</taxon>
        <taxon>Mycobacterium</taxon>
    </lineage>
</organism>